<evidence type="ECO:0000313" key="6">
    <source>
        <dbReference type="Proteomes" id="UP000830729"/>
    </source>
</evidence>
<dbReference type="KEGG" id="halx:M0R89_02465"/>
<dbReference type="RefSeq" id="WP_248650982.1">
    <property type="nucleotide sequence ID" value="NZ_CP096659.1"/>
</dbReference>
<evidence type="ECO:0000313" key="5">
    <source>
        <dbReference type="EMBL" id="UPV74939.1"/>
    </source>
</evidence>
<proteinExistence type="predicted"/>
<sequence length="214" mass="23983">MSVIAELSVPVEDFPLGRALAATPDMQVELERIVPTDTGALPFFWVWGDDVETFVAELEDQTDIDAVTVLDRVEDGALIRATWTSTPGLVEGILQSAATLLEVNRYENVWRFRLRSPDREAVASLQRYCADNDIDLRLDRINSLTEVETGEQYGLTDDQRQTIVTAFEAGYFDDPRQTTLEELGDEFDISSRAVSKRLRGGLRNLVTATLTTHE</sequence>
<evidence type="ECO:0000259" key="4">
    <source>
        <dbReference type="Pfam" id="PF15915"/>
    </source>
</evidence>
<feature type="domain" description="HTH bat-type" evidence="3">
    <location>
        <begin position="155"/>
        <end position="206"/>
    </location>
</feature>
<dbReference type="InterPro" id="IPR031803">
    <property type="entry name" value="BAT_GAF/HTH-assoc"/>
</dbReference>
<dbReference type="AlphaFoldDB" id="A0A8U0HVQ9"/>
<evidence type="ECO:0000256" key="1">
    <source>
        <dbReference type="ARBA" id="ARBA00023015"/>
    </source>
</evidence>
<keyword evidence="6" id="KW-1185">Reference proteome</keyword>
<keyword evidence="2" id="KW-0804">Transcription</keyword>
<accession>A0A8U0HVQ9</accession>
<keyword evidence="1" id="KW-0805">Transcription regulation</keyword>
<dbReference type="GeneID" id="72184026"/>
<dbReference type="PANTHER" id="PTHR34236:SF1">
    <property type="entry name" value="DIMETHYL SULFOXIDE REDUCTASE TRANSCRIPTIONAL ACTIVATOR"/>
    <property type="match status" value="1"/>
</dbReference>
<evidence type="ECO:0000259" key="3">
    <source>
        <dbReference type="Pfam" id="PF04967"/>
    </source>
</evidence>
<feature type="domain" description="Bacterioopsin transcriptional activator GAF and HTH associated" evidence="4">
    <location>
        <begin position="6"/>
        <end position="138"/>
    </location>
</feature>
<protein>
    <submittedName>
        <fullName evidence="5">Helix-turn-helix domain-containing protein</fullName>
    </submittedName>
</protein>
<gene>
    <name evidence="5" type="ORF">M0R89_02465</name>
</gene>
<name>A0A8U0HVQ9_9EURY</name>
<dbReference type="Pfam" id="PF04967">
    <property type="entry name" value="HTH_10"/>
    <property type="match status" value="1"/>
</dbReference>
<dbReference type="Proteomes" id="UP000830729">
    <property type="component" value="Chromosome"/>
</dbReference>
<dbReference type="InterPro" id="IPR007050">
    <property type="entry name" value="HTH_bacterioopsin"/>
</dbReference>
<evidence type="ECO:0000256" key="2">
    <source>
        <dbReference type="ARBA" id="ARBA00023163"/>
    </source>
</evidence>
<reference evidence="5 6" key="1">
    <citation type="submission" date="2022-04" db="EMBL/GenBank/DDBJ databases">
        <title>Diverse halophilic archaea isolated from saline environments.</title>
        <authorList>
            <person name="Cui H.-L."/>
        </authorList>
    </citation>
    <scope>NUCLEOTIDE SEQUENCE [LARGE SCALE GENOMIC DNA]</scope>
    <source>
        <strain evidence="5 6">XZYJT49</strain>
    </source>
</reference>
<dbReference type="Pfam" id="PF15915">
    <property type="entry name" value="BAT"/>
    <property type="match status" value="1"/>
</dbReference>
<organism evidence="5 6">
    <name type="scientific">Halorussus limi</name>
    <dbReference type="NCBI Taxonomy" id="2938695"/>
    <lineage>
        <taxon>Archaea</taxon>
        <taxon>Methanobacteriati</taxon>
        <taxon>Methanobacteriota</taxon>
        <taxon>Stenosarchaea group</taxon>
        <taxon>Halobacteria</taxon>
        <taxon>Halobacteriales</taxon>
        <taxon>Haladaptataceae</taxon>
        <taxon>Halorussus</taxon>
    </lineage>
</organism>
<dbReference type="EMBL" id="CP096659">
    <property type="protein sequence ID" value="UPV74939.1"/>
    <property type="molecule type" value="Genomic_DNA"/>
</dbReference>
<dbReference type="PANTHER" id="PTHR34236">
    <property type="entry name" value="DIMETHYL SULFOXIDE REDUCTASE TRANSCRIPTIONAL ACTIVATOR"/>
    <property type="match status" value="1"/>
</dbReference>